<evidence type="ECO:0000256" key="1">
    <source>
        <dbReference type="SAM" id="SignalP"/>
    </source>
</evidence>
<evidence type="ECO:0000313" key="3">
    <source>
        <dbReference type="Proteomes" id="UP000215453"/>
    </source>
</evidence>
<evidence type="ECO:0008006" key="4">
    <source>
        <dbReference type="Google" id="ProtNLM"/>
    </source>
</evidence>
<dbReference type="AlphaFoldDB" id="A0A1Y6M384"/>
<gene>
    <name evidence="2" type="ORF">ZT1A5_G11670</name>
</gene>
<protein>
    <recommendedName>
        <fullName evidence="4">Ig-like domain-containing protein</fullName>
    </recommendedName>
</protein>
<feature type="signal peptide" evidence="1">
    <location>
        <begin position="1"/>
        <end position="18"/>
    </location>
</feature>
<dbReference type="Proteomes" id="UP000215453">
    <property type="component" value="Chromosome 16"/>
</dbReference>
<dbReference type="EMBL" id="LT882691">
    <property type="protein sequence ID" value="SMY30220.1"/>
    <property type="molecule type" value="Genomic_DNA"/>
</dbReference>
<sequence length="120" mass="13089">MRGFLIIAITSLLSSVSATCILPDDASLNNPDPAKRLTSNPPTGLPGSRCAMGYSHPGNHPYYLYWRCAYGPDLSSLNCHNDYNRGTGDPVKHPLRGGPCHFDTHTNPPENNGQWQCVAH</sequence>
<name>A0A1Y6M384_ZYMTR</name>
<accession>A0A1Y6M384</accession>
<reference evidence="2 3" key="1">
    <citation type="submission" date="2016-10" db="EMBL/GenBank/DDBJ databases">
        <authorList>
            <person name="Varghese N."/>
        </authorList>
    </citation>
    <scope>NUCLEOTIDE SEQUENCE [LARGE SCALE GENOMIC DNA]</scope>
</reference>
<feature type="chain" id="PRO_5012712338" description="Ig-like domain-containing protein" evidence="1">
    <location>
        <begin position="19"/>
        <end position="120"/>
    </location>
</feature>
<organism evidence="2 3">
    <name type="scientific">Zymoseptoria tritici ST99CH_1A5</name>
    <dbReference type="NCBI Taxonomy" id="1276529"/>
    <lineage>
        <taxon>Eukaryota</taxon>
        <taxon>Fungi</taxon>
        <taxon>Dikarya</taxon>
        <taxon>Ascomycota</taxon>
        <taxon>Pezizomycotina</taxon>
        <taxon>Dothideomycetes</taxon>
        <taxon>Dothideomycetidae</taxon>
        <taxon>Mycosphaerellales</taxon>
        <taxon>Mycosphaerellaceae</taxon>
        <taxon>Zymoseptoria</taxon>
    </lineage>
</organism>
<keyword evidence="1" id="KW-0732">Signal</keyword>
<proteinExistence type="predicted"/>
<evidence type="ECO:0000313" key="2">
    <source>
        <dbReference type="EMBL" id="SMY30220.1"/>
    </source>
</evidence>